<proteinExistence type="predicted"/>
<evidence type="ECO:0000313" key="2">
    <source>
        <dbReference type="EMBL" id="ORX81600.1"/>
    </source>
</evidence>
<accession>A0A1Y1X754</accession>
<sequence>MNFFSFYLILFILFTFNWHTVTAYYNYLENVELPKNLDLNVYQECWLFDKDIKIDNMKYNYKKNVILGDGKWNSKWKTYDQGSLYVYFKNTTIPCEFAKDKIKSVKLYENNKPAKRVCVLNGCITSKCENKNNISFEMETESGCKFKQDVIKILFHY</sequence>
<reference evidence="2 3" key="1">
    <citation type="submission" date="2016-08" db="EMBL/GenBank/DDBJ databases">
        <title>A Parts List for Fungal Cellulosomes Revealed by Comparative Genomics.</title>
        <authorList>
            <consortium name="DOE Joint Genome Institute"/>
            <person name="Haitjema C.H."/>
            <person name="Gilmore S.P."/>
            <person name="Henske J.K."/>
            <person name="Solomon K.V."/>
            <person name="De Groot R."/>
            <person name="Kuo A."/>
            <person name="Mondo S.J."/>
            <person name="Salamov A.A."/>
            <person name="Labutti K."/>
            <person name="Zhao Z."/>
            <person name="Chiniquy J."/>
            <person name="Barry K."/>
            <person name="Brewer H.M."/>
            <person name="Purvine S.O."/>
            <person name="Wright A.T."/>
            <person name="Boxma B."/>
            <person name="Van Alen T."/>
            <person name="Hackstein J.H."/>
            <person name="Baker S.E."/>
            <person name="Grigoriev I.V."/>
            <person name="O'Malley M.A."/>
        </authorList>
    </citation>
    <scope>NUCLEOTIDE SEQUENCE [LARGE SCALE GENOMIC DNA]</scope>
    <source>
        <strain evidence="2 3">S4</strain>
    </source>
</reference>
<evidence type="ECO:0000256" key="1">
    <source>
        <dbReference type="SAM" id="SignalP"/>
    </source>
</evidence>
<keyword evidence="1" id="KW-0732">Signal</keyword>
<evidence type="ECO:0000313" key="3">
    <source>
        <dbReference type="Proteomes" id="UP000193944"/>
    </source>
</evidence>
<keyword evidence="3" id="KW-1185">Reference proteome</keyword>
<feature type="chain" id="PRO_5013050521" evidence="1">
    <location>
        <begin position="24"/>
        <end position="157"/>
    </location>
</feature>
<comment type="caution">
    <text evidence="2">The sequence shown here is derived from an EMBL/GenBank/DDBJ whole genome shotgun (WGS) entry which is preliminary data.</text>
</comment>
<dbReference type="Proteomes" id="UP000193944">
    <property type="component" value="Unassembled WGS sequence"/>
</dbReference>
<dbReference type="AlphaFoldDB" id="A0A1Y1X754"/>
<feature type="signal peptide" evidence="1">
    <location>
        <begin position="1"/>
        <end position="23"/>
    </location>
</feature>
<reference evidence="2 3" key="2">
    <citation type="submission" date="2016-08" db="EMBL/GenBank/DDBJ databases">
        <title>Pervasive Adenine N6-methylation of Active Genes in Fungi.</title>
        <authorList>
            <consortium name="DOE Joint Genome Institute"/>
            <person name="Mondo S.J."/>
            <person name="Dannebaum R.O."/>
            <person name="Kuo R.C."/>
            <person name="Labutti K."/>
            <person name="Haridas S."/>
            <person name="Kuo A."/>
            <person name="Salamov A."/>
            <person name="Ahrendt S.R."/>
            <person name="Lipzen A."/>
            <person name="Sullivan W."/>
            <person name="Andreopoulos W.B."/>
            <person name="Clum A."/>
            <person name="Lindquist E."/>
            <person name="Daum C."/>
            <person name="Ramamoorthy G.K."/>
            <person name="Gryganskyi A."/>
            <person name="Culley D."/>
            <person name="Magnuson J.K."/>
            <person name="James T.Y."/>
            <person name="O'Malley M.A."/>
            <person name="Stajich J.E."/>
            <person name="Spatafora J.W."/>
            <person name="Visel A."/>
            <person name="Grigoriev I.V."/>
        </authorList>
    </citation>
    <scope>NUCLEOTIDE SEQUENCE [LARGE SCALE GENOMIC DNA]</scope>
    <source>
        <strain evidence="2 3">S4</strain>
    </source>
</reference>
<protein>
    <submittedName>
        <fullName evidence="2">Uncharacterized protein</fullName>
    </submittedName>
</protein>
<name>A0A1Y1X754_9FUNG</name>
<organism evidence="2 3">
    <name type="scientific">Anaeromyces robustus</name>
    <dbReference type="NCBI Taxonomy" id="1754192"/>
    <lineage>
        <taxon>Eukaryota</taxon>
        <taxon>Fungi</taxon>
        <taxon>Fungi incertae sedis</taxon>
        <taxon>Chytridiomycota</taxon>
        <taxon>Chytridiomycota incertae sedis</taxon>
        <taxon>Neocallimastigomycetes</taxon>
        <taxon>Neocallimastigales</taxon>
        <taxon>Neocallimastigaceae</taxon>
        <taxon>Anaeromyces</taxon>
    </lineage>
</organism>
<dbReference type="EMBL" id="MCFG01000115">
    <property type="protein sequence ID" value="ORX81600.1"/>
    <property type="molecule type" value="Genomic_DNA"/>
</dbReference>
<gene>
    <name evidence="2" type="ORF">BCR32DRAFT_327244</name>
</gene>